<dbReference type="OrthoDB" id="10041421at2759"/>
<reference evidence="6" key="1">
    <citation type="journal article" date="2020" name="Ecol. Evol.">
        <title>Genome structure and content of the rice root-knot nematode (Meloidogyne graminicola).</title>
        <authorList>
            <person name="Phan N.T."/>
            <person name="Danchin E.G.J."/>
            <person name="Klopp C."/>
            <person name="Perfus-Barbeoch L."/>
            <person name="Kozlowski D.K."/>
            <person name="Koutsovoulos G.D."/>
            <person name="Lopez-Roques C."/>
            <person name="Bouchez O."/>
            <person name="Zahm M."/>
            <person name="Besnard G."/>
            <person name="Bellafiore S."/>
        </authorList>
    </citation>
    <scope>NUCLEOTIDE SEQUENCE</scope>
    <source>
        <strain evidence="6">VN-18</strain>
    </source>
</reference>
<keyword evidence="3" id="KW-0645">Protease</keyword>
<dbReference type="InterPro" id="IPR000819">
    <property type="entry name" value="Peptidase_M17_C"/>
</dbReference>
<gene>
    <name evidence="6" type="ORF">Mgra_00002178</name>
</gene>
<keyword evidence="4" id="KW-0378">Hydrolase</keyword>
<dbReference type="AlphaFoldDB" id="A0A8S9ZZ09"/>
<feature type="domain" description="Cytosol aminopeptidase" evidence="5">
    <location>
        <begin position="387"/>
        <end position="394"/>
    </location>
</feature>
<evidence type="ECO:0000256" key="2">
    <source>
        <dbReference type="ARBA" id="ARBA00022438"/>
    </source>
</evidence>
<proteinExistence type="inferred from homology"/>
<dbReference type="PRINTS" id="PR00481">
    <property type="entry name" value="LAMNOPPTDASE"/>
</dbReference>
<organism evidence="6 7">
    <name type="scientific">Meloidogyne graminicola</name>
    <dbReference type="NCBI Taxonomy" id="189291"/>
    <lineage>
        <taxon>Eukaryota</taxon>
        <taxon>Metazoa</taxon>
        <taxon>Ecdysozoa</taxon>
        <taxon>Nematoda</taxon>
        <taxon>Chromadorea</taxon>
        <taxon>Rhabditida</taxon>
        <taxon>Tylenchina</taxon>
        <taxon>Tylenchomorpha</taxon>
        <taxon>Tylenchoidea</taxon>
        <taxon>Meloidogynidae</taxon>
        <taxon>Meloidogyninae</taxon>
        <taxon>Meloidogyne</taxon>
    </lineage>
</organism>
<dbReference type="Proteomes" id="UP000605970">
    <property type="component" value="Unassembled WGS sequence"/>
</dbReference>
<comment type="caution">
    <text evidence="6">The sequence shown here is derived from an EMBL/GenBank/DDBJ whole genome shotgun (WGS) entry which is preliminary data.</text>
</comment>
<sequence>MAILLFCPHRIKRLNFSIFCFRFLQKFQCDYCFFMIQLISANSVDNNTFDVIVIISDSVQSLSTLDDKFSEIRLAIEQFSNVCCSLNCGGDWLIHAEQIPSKRIIYSSTGSINNDFDDVRKYLKAGISAGNRFLSTGTRSPLLITLPTDRFPNAQLASSIGFLHSLYTPLLLREKNKNFIEKADLIGILEIKKEYFNKTENLLPVGSLVDFLHAIQSSFNLCRDIGDGDPQRMSPFGVAKYILETFKDSTIKVNIIENKDQIMKEYPLMAAVSRCSDNIEEYRARMIWLEYIGEGELTETLFIVGKGVTIDTGGANLKIGGSMYGMSRDKYGSAVLAGFFRALDILKPSGIKVIGCMCMCRNSIGSNSYTTDEILTARSGKTIHITNTDAEGRLAIADALAQMKERALNSPNPHLLTIATLTGHVCLAYGHCTAAMDNGPARAANYAEQLRQTGDLFGQPVEVSRLYSEDFSFHCSDIQTADLKQSDVGPSVQTRRGHQGPAAFLIGASGLSECGLNSSHPIKYTHLDIGLVMGIYPGCSLPSPLLTLIAQFCLFF</sequence>
<comment type="similarity">
    <text evidence="1">Belongs to the peptidase M17 family.</text>
</comment>
<dbReference type="Gene3D" id="3.40.630.10">
    <property type="entry name" value="Zn peptidases"/>
    <property type="match status" value="1"/>
</dbReference>
<dbReference type="EMBL" id="JABEBT010000012">
    <property type="protein sequence ID" value="KAF7638500.1"/>
    <property type="molecule type" value="Genomic_DNA"/>
</dbReference>
<dbReference type="SUPFAM" id="SSF53187">
    <property type="entry name" value="Zn-dependent exopeptidases"/>
    <property type="match status" value="1"/>
</dbReference>
<dbReference type="PROSITE" id="PS00631">
    <property type="entry name" value="CYTOSOL_AP"/>
    <property type="match status" value="1"/>
</dbReference>
<evidence type="ECO:0000259" key="5">
    <source>
        <dbReference type="PROSITE" id="PS00631"/>
    </source>
</evidence>
<protein>
    <submittedName>
        <fullName evidence="6">CYTOSOL_AP domain-containing protein</fullName>
    </submittedName>
</protein>
<dbReference type="PANTHER" id="PTHR11963:SF48">
    <property type="entry name" value="DIPEPTIDASE B, ISOFORM A"/>
    <property type="match status" value="1"/>
</dbReference>
<evidence type="ECO:0000256" key="3">
    <source>
        <dbReference type="ARBA" id="ARBA00022670"/>
    </source>
</evidence>
<dbReference type="GO" id="GO:0030145">
    <property type="term" value="F:manganese ion binding"/>
    <property type="evidence" value="ECO:0007669"/>
    <property type="project" value="InterPro"/>
</dbReference>
<evidence type="ECO:0000256" key="1">
    <source>
        <dbReference type="ARBA" id="ARBA00009528"/>
    </source>
</evidence>
<dbReference type="GO" id="GO:0070006">
    <property type="term" value="F:metalloaminopeptidase activity"/>
    <property type="evidence" value="ECO:0007669"/>
    <property type="project" value="InterPro"/>
</dbReference>
<keyword evidence="2" id="KW-0031">Aminopeptidase</keyword>
<dbReference type="Pfam" id="PF00883">
    <property type="entry name" value="Peptidase_M17"/>
    <property type="match status" value="1"/>
</dbReference>
<dbReference type="PANTHER" id="PTHR11963">
    <property type="entry name" value="LEUCINE AMINOPEPTIDASE-RELATED"/>
    <property type="match status" value="1"/>
</dbReference>
<evidence type="ECO:0000256" key="4">
    <source>
        <dbReference type="ARBA" id="ARBA00022801"/>
    </source>
</evidence>
<evidence type="ECO:0000313" key="6">
    <source>
        <dbReference type="EMBL" id="KAF7638500.1"/>
    </source>
</evidence>
<accession>A0A8S9ZZ09</accession>
<dbReference type="GO" id="GO:0006508">
    <property type="term" value="P:proteolysis"/>
    <property type="evidence" value="ECO:0007669"/>
    <property type="project" value="UniProtKB-KW"/>
</dbReference>
<dbReference type="InterPro" id="IPR011356">
    <property type="entry name" value="Leucine_aapep/pepB"/>
</dbReference>
<name>A0A8S9ZZ09_9BILA</name>
<evidence type="ECO:0000313" key="7">
    <source>
        <dbReference type="Proteomes" id="UP000605970"/>
    </source>
</evidence>
<keyword evidence="7" id="KW-1185">Reference proteome</keyword>
<dbReference type="GO" id="GO:0005737">
    <property type="term" value="C:cytoplasm"/>
    <property type="evidence" value="ECO:0007669"/>
    <property type="project" value="InterPro"/>
</dbReference>